<gene>
    <name evidence="1" type="ORF">HUJ06_018997</name>
</gene>
<protein>
    <submittedName>
        <fullName evidence="1">Uncharacterized protein</fullName>
    </submittedName>
</protein>
<dbReference type="Proteomes" id="UP000607653">
    <property type="component" value="Unassembled WGS sequence"/>
</dbReference>
<evidence type="ECO:0000313" key="2">
    <source>
        <dbReference type="Proteomes" id="UP000607653"/>
    </source>
</evidence>
<dbReference type="EMBL" id="DUZY01000008">
    <property type="protein sequence ID" value="DAD49060.1"/>
    <property type="molecule type" value="Genomic_DNA"/>
</dbReference>
<comment type="caution">
    <text evidence="1">The sequence shown here is derived from an EMBL/GenBank/DDBJ whole genome shotgun (WGS) entry which is preliminary data.</text>
</comment>
<reference evidence="1 2" key="1">
    <citation type="journal article" date="2020" name="Mol. Biol. Evol.">
        <title>Distinct Expression and Methylation Patterns for Genes with Different Fates following a Single Whole-Genome Duplication in Flowering Plants.</title>
        <authorList>
            <person name="Shi T."/>
            <person name="Rahmani R.S."/>
            <person name="Gugger P.F."/>
            <person name="Wang M."/>
            <person name="Li H."/>
            <person name="Zhang Y."/>
            <person name="Li Z."/>
            <person name="Wang Q."/>
            <person name="Van de Peer Y."/>
            <person name="Marchal K."/>
            <person name="Chen J."/>
        </authorList>
    </citation>
    <scope>NUCLEOTIDE SEQUENCE [LARGE SCALE GENOMIC DNA]</scope>
    <source>
        <tissue evidence="1">Leaf</tissue>
    </source>
</reference>
<accession>A0A822ZX39</accession>
<organism evidence="1 2">
    <name type="scientific">Nelumbo nucifera</name>
    <name type="common">Sacred lotus</name>
    <dbReference type="NCBI Taxonomy" id="4432"/>
    <lineage>
        <taxon>Eukaryota</taxon>
        <taxon>Viridiplantae</taxon>
        <taxon>Streptophyta</taxon>
        <taxon>Embryophyta</taxon>
        <taxon>Tracheophyta</taxon>
        <taxon>Spermatophyta</taxon>
        <taxon>Magnoliopsida</taxon>
        <taxon>Proteales</taxon>
        <taxon>Nelumbonaceae</taxon>
        <taxon>Nelumbo</taxon>
    </lineage>
</organism>
<dbReference type="AlphaFoldDB" id="A0A822ZX39"/>
<proteinExistence type="predicted"/>
<keyword evidence="2" id="KW-1185">Reference proteome</keyword>
<name>A0A822ZX39_NELNU</name>
<sequence>MVRDWEGLDASSPALLSYGFGLTNALRFRAGPN</sequence>
<evidence type="ECO:0000313" key="1">
    <source>
        <dbReference type="EMBL" id="DAD49060.1"/>
    </source>
</evidence>